<accession>A0A2W1BH81</accession>
<keyword evidence="2" id="KW-1185">Reference proteome</keyword>
<evidence type="ECO:0000313" key="2">
    <source>
        <dbReference type="Proteomes" id="UP000249218"/>
    </source>
</evidence>
<organism evidence="1 2">
    <name type="scientific">Helicoverpa armigera</name>
    <name type="common">Cotton bollworm</name>
    <name type="synonym">Heliothis armigera</name>
    <dbReference type="NCBI Taxonomy" id="29058"/>
    <lineage>
        <taxon>Eukaryota</taxon>
        <taxon>Metazoa</taxon>
        <taxon>Ecdysozoa</taxon>
        <taxon>Arthropoda</taxon>
        <taxon>Hexapoda</taxon>
        <taxon>Insecta</taxon>
        <taxon>Pterygota</taxon>
        <taxon>Neoptera</taxon>
        <taxon>Endopterygota</taxon>
        <taxon>Lepidoptera</taxon>
        <taxon>Glossata</taxon>
        <taxon>Ditrysia</taxon>
        <taxon>Noctuoidea</taxon>
        <taxon>Noctuidae</taxon>
        <taxon>Heliothinae</taxon>
        <taxon>Helicoverpa</taxon>
    </lineage>
</organism>
<proteinExistence type="predicted"/>
<sequence length="73" mass="8596">MIELHVKRIVRATFLVSHGCHFKQQIIDELPENYGQNTKNYEITVTRKFIIFNSLKFPIFCSKDHENEAASKK</sequence>
<reference evidence="1 2" key="1">
    <citation type="journal article" date="2017" name="BMC Biol.">
        <title>Genomic innovations, transcriptional plasticity and gene loss underlying the evolution and divergence of two highly polyphagous and invasive Helicoverpa pest species.</title>
        <authorList>
            <person name="Pearce S.L."/>
            <person name="Clarke D.F."/>
            <person name="East P.D."/>
            <person name="Elfekih S."/>
            <person name="Gordon K.H."/>
            <person name="Jermiin L.S."/>
            <person name="McGaughran A."/>
            <person name="Oakeshott J.G."/>
            <person name="Papanikolaou A."/>
            <person name="Perera O.P."/>
            <person name="Rane R.V."/>
            <person name="Richards S."/>
            <person name="Tay W.T."/>
            <person name="Walsh T.K."/>
            <person name="Anderson A."/>
            <person name="Anderson C.J."/>
            <person name="Asgari S."/>
            <person name="Board P.G."/>
            <person name="Bretschneider A."/>
            <person name="Campbell P.M."/>
            <person name="Chertemps T."/>
            <person name="Christeller J.T."/>
            <person name="Coppin C.W."/>
            <person name="Downes S.J."/>
            <person name="Duan G."/>
            <person name="Farnsworth C.A."/>
            <person name="Good R.T."/>
            <person name="Han L.B."/>
            <person name="Han Y.C."/>
            <person name="Hatje K."/>
            <person name="Horne I."/>
            <person name="Huang Y.P."/>
            <person name="Hughes D.S."/>
            <person name="Jacquin-Joly E."/>
            <person name="James W."/>
            <person name="Jhangiani S."/>
            <person name="Kollmar M."/>
            <person name="Kuwar S.S."/>
            <person name="Li S."/>
            <person name="Liu N.Y."/>
            <person name="Maibeche M.T."/>
            <person name="Miller J.R."/>
            <person name="Montagne N."/>
            <person name="Perry T."/>
            <person name="Qu J."/>
            <person name="Song S.V."/>
            <person name="Sutton G.G."/>
            <person name="Vogel H."/>
            <person name="Walenz B.P."/>
            <person name="Xu W."/>
            <person name="Zhang H.J."/>
            <person name="Zou Z."/>
            <person name="Batterham P."/>
            <person name="Edwards O.R."/>
            <person name="Feyereisen R."/>
            <person name="Gibbs R.A."/>
            <person name="Heckel D.G."/>
            <person name="McGrath A."/>
            <person name="Robin C."/>
            <person name="Scherer S.E."/>
            <person name="Worley K.C."/>
            <person name="Wu Y.D."/>
        </authorList>
    </citation>
    <scope>NUCLEOTIDE SEQUENCE [LARGE SCALE GENOMIC DNA]</scope>
    <source>
        <strain evidence="1">Harm_GR_Male_#8</strain>
        <tissue evidence="1">Whole organism</tissue>
    </source>
</reference>
<protein>
    <submittedName>
        <fullName evidence="1">Uncharacterized protein</fullName>
    </submittedName>
</protein>
<name>A0A2W1BH81_HELAM</name>
<dbReference type="AlphaFoldDB" id="A0A2W1BH81"/>
<gene>
    <name evidence="1" type="primary">HaOG208203</name>
    <name evidence="1" type="ORF">B5X24_HaOG208203</name>
</gene>
<dbReference type="Proteomes" id="UP000249218">
    <property type="component" value="Unassembled WGS sequence"/>
</dbReference>
<evidence type="ECO:0000313" key="1">
    <source>
        <dbReference type="EMBL" id="PZC74188.1"/>
    </source>
</evidence>
<dbReference type="EMBL" id="KZ150063">
    <property type="protein sequence ID" value="PZC74188.1"/>
    <property type="molecule type" value="Genomic_DNA"/>
</dbReference>